<reference evidence="1 2" key="1">
    <citation type="submission" date="2019-05" db="EMBL/GenBank/DDBJ databases">
        <title>Another draft genome of Portunus trituberculatus and its Hox gene families provides insights of decapod evolution.</title>
        <authorList>
            <person name="Jeong J.-H."/>
            <person name="Song I."/>
            <person name="Kim S."/>
            <person name="Choi T."/>
            <person name="Kim D."/>
            <person name="Ryu S."/>
            <person name="Kim W."/>
        </authorList>
    </citation>
    <scope>NUCLEOTIDE SEQUENCE [LARGE SCALE GENOMIC DNA]</scope>
    <source>
        <tissue evidence="1">Muscle</tissue>
    </source>
</reference>
<dbReference type="Proteomes" id="UP000324222">
    <property type="component" value="Unassembled WGS sequence"/>
</dbReference>
<dbReference type="EMBL" id="VSRR010101329">
    <property type="protein sequence ID" value="MPC95209.1"/>
    <property type="molecule type" value="Genomic_DNA"/>
</dbReference>
<evidence type="ECO:0000313" key="1">
    <source>
        <dbReference type="EMBL" id="MPC95209.1"/>
    </source>
</evidence>
<gene>
    <name evidence="1" type="ORF">E2C01_090409</name>
</gene>
<evidence type="ECO:0000313" key="2">
    <source>
        <dbReference type="Proteomes" id="UP000324222"/>
    </source>
</evidence>
<keyword evidence="2" id="KW-1185">Reference proteome</keyword>
<dbReference type="AlphaFoldDB" id="A0A5B7JK66"/>
<comment type="caution">
    <text evidence="1">The sequence shown here is derived from an EMBL/GenBank/DDBJ whole genome shotgun (WGS) entry which is preliminary data.</text>
</comment>
<name>A0A5B7JK66_PORTR</name>
<accession>A0A5B7JK66</accession>
<proteinExistence type="predicted"/>
<organism evidence="1 2">
    <name type="scientific">Portunus trituberculatus</name>
    <name type="common">Swimming crab</name>
    <name type="synonym">Neptunus trituberculatus</name>
    <dbReference type="NCBI Taxonomy" id="210409"/>
    <lineage>
        <taxon>Eukaryota</taxon>
        <taxon>Metazoa</taxon>
        <taxon>Ecdysozoa</taxon>
        <taxon>Arthropoda</taxon>
        <taxon>Crustacea</taxon>
        <taxon>Multicrustacea</taxon>
        <taxon>Malacostraca</taxon>
        <taxon>Eumalacostraca</taxon>
        <taxon>Eucarida</taxon>
        <taxon>Decapoda</taxon>
        <taxon>Pleocyemata</taxon>
        <taxon>Brachyura</taxon>
        <taxon>Eubrachyura</taxon>
        <taxon>Portunoidea</taxon>
        <taxon>Portunidae</taxon>
        <taxon>Portuninae</taxon>
        <taxon>Portunus</taxon>
    </lineage>
</organism>
<protein>
    <submittedName>
        <fullName evidence="1">Uncharacterized protein</fullName>
    </submittedName>
</protein>
<sequence length="68" mass="7672">MMGRWHPQEHQLKTNGSVPWSYSSLSQALNTPRPLRTVILVPAATTWHHFSLHCLHQTLSKQLSSGLA</sequence>